<dbReference type="InterPro" id="IPR007110">
    <property type="entry name" value="Ig-like_dom"/>
</dbReference>
<reference evidence="8" key="1">
    <citation type="journal article" date="2019" name="bioRxiv">
        <title>The Genome of the Zebra Mussel, Dreissena polymorpha: A Resource for Invasive Species Research.</title>
        <authorList>
            <person name="McCartney M.A."/>
            <person name="Auch B."/>
            <person name="Kono T."/>
            <person name="Mallez S."/>
            <person name="Zhang Y."/>
            <person name="Obille A."/>
            <person name="Becker A."/>
            <person name="Abrahante J.E."/>
            <person name="Garbe J."/>
            <person name="Badalamenti J.P."/>
            <person name="Herman A."/>
            <person name="Mangelson H."/>
            <person name="Liachko I."/>
            <person name="Sullivan S."/>
            <person name="Sone E.D."/>
            <person name="Koren S."/>
            <person name="Silverstein K.A.T."/>
            <person name="Beckman K.B."/>
            <person name="Gohl D.M."/>
        </authorList>
    </citation>
    <scope>NUCLEOTIDE SEQUENCE</scope>
    <source>
        <strain evidence="8">Duluth1</strain>
        <tissue evidence="8">Whole animal</tissue>
    </source>
</reference>
<dbReference type="InterPro" id="IPR036179">
    <property type="entry name" value="Ig-like_dom_sf"/>
</dbReference>
<keyword evidence="5" id="KW-0393">Immunoglobulin domain</keyword>
<evidence type="ECO:0000256" key="4">
    <source>
        <dbReference type="ARBA" id="ARBA00023180"/>
    </source>
</evidence>
<evidence type="ECO:0000256" key="3">
    <source>
        <dbReference type="ARBA" id="ARBA00023157"/>
    </source>
</evidence>
<evidence type="ECO:0000259" key="7">
    <source>
        <dbReference type="PROSITE" id="PS50835"/>
    </source>
</evidence>
<feature type="signal peptide" evidence="6">
    <location>
        <begin position="1"/>
        <end position="20"/>
    </location>
</feature>
<keyword evidence="9" id="KW-1185">Reference proteome</keyword>
<protein>
    <recommendedName>
        <fullName evidence="7">Ig-like domain-containing protein</fullName>
    </recommendedName>
</protein>
<evidence type="ECO:0000256" key="1">
    <source>
        <dbReference type="ARBA" id="ARBA00004479"/>
    </source>
</evidence>
<gene>
    <name evidence="8" type="ORF">DPMN_128098</name>
</gene>
<reference evidence="8" key="2">
    <citation type="submission" date="2020-11" db="EMBL/GenBank/DDBJ databases">
        <authorList>
            <person name="McCartney M.A."/>
            <person name="Auch B."/>
            <person name="Kono T."/>
            <person name="Mallez S."/>
            <person name="Becker A."/>
            <person name="Gohl D.M."/>
            <person name="Silverstein K.A.T."/>
            <person name="Koren S."/>
            <person name="Bechman K.B."/>
            <person name="Herman A."/>
            <person name="Abrahante J.E."/>
            <person name="Garbe J."/>
        </authorList>
    </citation>
    <scope>NUCLEOTIDE SEQUENCE</scope>
    <source>
        <strain evidence="8">Duluth1</strain>
        <tissue evidence="8">Whole animal</tissue>
    </source>
</reference>
<name>A0A9D4H6I2_DREPO</name>
<feature type="domain" description="Ig-like" evidence="7">
    <location>
        <begin position="148"/>
        <end position="239"/>
    </location>
</feature>
<dbReference type="AlphaFoldDB" id="A0A9D4H6I2"/>
<dbReference type="PROSITE" id="PS50835">
    <property type="entry name" value="IG_LIKE"/>
    <property type="match status" value="2"/>
</dbReference>
<keyword evidence="6" id="KW-0732">Signal</keyword>
<evidence type="ECO:0000256" key="6">
    <source>
        <dbReference type="SAM" id="SignalP"/>
    </source>
</evidence>
<dbReference type="Gene3D" id="2.60.40.10">
    <property type="entry name" value="Immunoglobulins"/>
    <property type="match status" value="2"/>
</dbReference>
<sequence length="311" mass="33871">MRIYLIWICVIWDGPNETNAQNTTLSLPSAFLGFQLSMSCEFTEATLGFTWVRSSNSTAFFTSVGSIYNVFSGSQCVPPDPELAPNPSLYSFSCPSTSRQTLTIKNVTLGNHGERWQCGAFPLSGGRSYSNYVILSILVHISKLEMSPNVDPVSLIVNQSAQFTCTSDFGRPTPFVYWFIDDKTNKESIINITTLSVITTLSENATISTLAFMPSKTYHNMRLYCSGNNGGPTVSSSLKPLLNILFGPTQHEFNYNGSMVAGSLAVLSGMSFLLTCKSSGNPPPAFTWTYPGGTATGENLVISRKGSTTRR</sequence>
<keyword evidence="3" id="KW-1015">Disulfide bond</keyword>
<organism evidence="8 9">
    <name type="scientific">Dreissena polymorpha</name>
    <name type="common">Zebra mussel</name>
    <name type="synonym">Mytilus polymorpha</name>
    <dbReference type="NCBI Taxonomy" id="45954"/>
    <lineage>
        <taxon>Eukaryota</taxon>
        <taxon>Metazoa</taxon>
        <taxon>Spiralia</taxon>
        <taxon>Lophotrochozoa</taxon>
        <taxon>Mollusca</taxon>
        <taxon>Bivalvia</taxon>
        <taxon>Autobranchia</taxon>
        <taxon>Heteroconchia</taxon>
        <taxon>Euheterodonta</taxon>
        <taxon>Imparidentia</taxon>
        <taxon>Neoheterodontei</taxon>
        <taxon>Myida</taxon>
        <taxon>Dreissenoidea</taxon>
        <taxon>Dreissenidae</taxon>
        <taxon>Dreissena</taxon>
    </lineage>
</organism>
<dbReference type="EMBL" id="JAIWYP010000005">
    <property type="protein sequence ID" value="KAH3826202.1"/>
    <property type="molecule type" value="Genomic_DNA"/>
</dbReference>
<dbReference type="SUPFAM" id="SSF48726">
    <property type="entry name" value="Immunoglobulin"/>
    <property type="match status" value="2"/>
</dbReference>
<evidence type="ECO:0000256" key="2">
    <source>
        <dbReference type="ARBA" id="ARBA00023136"/>
    </source>
</evidence>
<keyword evidence="2" id="KW-0472">Membrane</keyword>
<dbReference type="PANTHER" id="PTHR11640">
    <property type="entry name" value="NEPHRIN"/>
    <property type="match status" value="1"/>
</dbReference>
<comment type="subcellular location">
    <subcellularLocation>
        <location evidence="1">Membrane</location>
        <topology evidence="1">Single-pass type I membrane protein</topology>
    </subcellularLocation>
</comment>
<proteinExistence type="predicted"/>
<evidence type="ECO:0000313" key="8">
    <source>
        <dbReference type="EMBL" id="KAH3826202.1"/>
    </source>
</evidence>
<dbReference type="InterPro" id="IPR013162">
    <property type="entry name" value="CD80_C2-set"/>
</dbReference>
<dbReference type="GO" id="GO:0016020">
    <property type="term" value="C:membrane"/>
    <property type="evidence" value="ECO:0007669"/>
    <property type="project" value="UniProtKB-SubCell"/>
</dbReference>
<comment type="caution">
    <text evidence="8">The sequence shown here is derived from an EMBL/GenBank/DDBJ whole genome shotgun (WGS) entry which is preliminary data.</text>
</comment>
<evidence type="ECO:0000256" key="5">
    <source>
        <dbReference type="ARBA" id="ARBA00023319"/>
    </source>
</evidence>
<dbReference type="InterPro" id="IPR051275">
    <property type="entry name" value="Cell_adhesion_signaling"/>
</dbReference>
<dbReference type="InterPro" id="IPR013783">
    <property type="entry name" value="Ig-like_fold"/>
</dbReference>
<feature type="chain" id="PRO_5038844868" description="Ig-like domain-containing protein" evidence="6">
    <location>
        <begin position="21"/>
        <end position="311"/>
    </location>
</feature>
<evidence type="ECO:0000313" key="9">
    <source>
        <dbReference type="Proteomes" id="UP000828390"/>
    </source>
</evidence>
<accession>A0A9D4H6I2</accession>
<dbReference type="Pfam" id="PF08205">
    <property type="entry name" value="C2-set_2"/>
    <property type="match status" value="1"/>
</dbReference>
<keyword evidence="4" id="KW-0325">Glycoprotein</keyword>
<feature type="domain" description="Ig-like" evidence="7">
    <location>
        <begin position="248"/>
        <end position="311"/>
    </location>
</feature>
<dbReference type="Proteomes" id="UP000828390">
    <property type="component" value="Unassembled WGS sequence"/>
</dbReference>